<reference evidence="1" key="1">
    <citation type="submission" date="2018-11" db="EMBL/GenBank/DDBJ databases">
        <authorList>
            <consortium name="Genoscope - CEA"/>
            <person name="William W."/>
        </authorList>
    </citation>
    <scope>NUCLEOTIDE SEQUENCE</scope>
</reference>
<sequence>MALKRSKSSIFDGSLMPQLFEGFCIDYNKSLNHRGFDYIIQLKLRNIFYQFQPPGSSYRPQLQLRTNEIKVFLLQVFCKL</sequence>
<dbReference type="AlphaFoldDB" id="A0A3P6EFI9"/>
<dbReference type="EMBL" id="LR031876">
    <property type="protein sequence ID" value="VDD35321.1"/>
    <property type="molecule type" value="Genomic_DNA"/>
</dbReference>
<protein>
    <submittedName>
        <fullName evidence="1">Uncharacterized protein</fullName>
    </submittedName>
</protein>
<accession>A0A3P6EFI9</accession>
<organism evidence="1">
    <name type="scientific">Brassica oleracea</name>
    <name type="common">Wild cabbage</name>
    <dbReference type="NCBI Taxonomy" id="3712"/>
    <lineage>
        <taxon>Eukaryota</taxon>
        <taxon>Viridiplantae</taxon>
        <taxon>Streptophyta</taxon>
        <taxon>Embryophyta</taxon>
        <taxon>Tracheophyta</taxon>
        <taxon>Spermatophyta</taxon>
        <taxon>Magnoliopsida</taxon>
        <taxon>eudicotyledons</taxon>
        <taxon>Gunneridae</taxon>
        <taxon>Pentapetalae</taxon>
        <taxon>rosids</taxon>
        <taxon>malvids</taxon>
        <taxon>Brassicales</taxon>
        <taxon>Brassicaceae</taxon>
        <taxon>Brassiceae</taxon>
        <taxon>Brassica</taxon>
    </lineage>
</organism>
<name>A0A3P6EFI9_BRAOL</name>
<proteinExistence type="predicted"/>
<gene>
    <name evidence="1" type="ORF">BOLC7T40881H</name>
</gene>
<evidence type="ECO:0000313" key="1">
    <source>
        <dbReference type="EMBL" id="VDD35321.1"/>
    </source>
</evidence>